<dbReference type="EMBL" id="OV725082">
    <property type="protein sequence ID" value="CAH1406516.1"/>
    <property type="molecule type" value="Genomic_DNA"/>
</dbReference>
<organism evidence="2 3">
    <name type="scientific">Nezara viridula</name>
    <name type="common">Southern green stink bug</name>
    <name type="synonym">Cimex viridulus</name>
    <dbReference type="NCBI Taxonomy" id="85310"/>
    <lineage>
        <taxon>Eukaryota</taxon>
        <taxon>Metazoa</taxon>
        <taxon>Ecdysozoa</taxon>
        <taxon>Arthropoda</taxon>
        <taxon>Hexapoda</taxon>
        <taxon>Insecta</taxon>
        <taxon>Pterygota</taxon>
        <taxon>Neoptera</taxon>
        <taxon>Paraneoptera</taxon>
        <taxon>Hemiptera</taxon>
        <taxon>Heteroptera</taxon>
        <taxon>Panheteroptera</taxon>
        <taxon>Pentatomomorpha</taxon>
        <taxon>Pentatomoidea</taxon>
        <taxon>Pentatomidae</taxon>
        <taxon>Pentatominae</taxon>
        <taxon>Nezara</taxon>
    </lineage>
</organism>
<dbReference type="InterPro" id="IPR036047">
    <property type="entry name" value="F-box-like_dom_sf"/>
</dbReference>
<dbReference type="SUPFAM" id="SSF52047">
    <property type="entry name" value="RNI-like"/>
    <property type="match status" value="1"/>
</dbReference>
<gene>
    <name evidence="2" type="ORF">NEZAVI_LOCUS14436</name>
</gene>
<accession>A0A9P0HQR1</accession>
<reference evidence="2" key="1">
    <citation type="submission" date="2022-01" db="EMBL/GenBank/DDBJ databases">
        <authorList>
            <person name="King R."/>
        </authorList>
    </citation>
    <scope>NUCLEOTIDE SEQUENCE</scope>
</reference>
<evidence type="ECO:0000313" key="2">
    <source>
        <dbReference type="EMBL" id="CAH1406516.1"/>
    </source>
</evidence>
<keyword evidence="3" id="KW-1185">Reference proteome</keyword>
<dbReference type="PANTHER" id="PTHR20872:SF1">
    <property type="entry name" value="F-BOX DOMAIN-CONTAINING PROTEIN"/>
    <property type="match status" value="1"/>
</dbReference>
<evidence type="ECO:0000256" key="1">
    <source>
        <dbReference type="SAM" id="MobiDB-lite"/>
    </source>
</evidence>
<dbReference type="PANTHER" id="PTHR20872">
    <property type="match status" value="1"/>
</dbReference>
<protein>
    <recommendedName>
        <fullName evidence="4">F-box domain-containing protein</fullName>
    </recommendedName>
</protein>
<evidence type="ECO:0000313" key="3">
    <source>
        <dbReference type="Proteomes" id="UP001152798"/>
    </source>
</evidence>
<sequence length="441" mass="51698">MRERYYCSMVCRRWYDAFYLPQSWSVFVFDERTLTRRRFNYYSGWQYTLDHLRAQMCLSTVGSFFRVLIFAPMTNFYNMYEFMNMLSFYAEHHNAKEKCTVSGIGEHIHTLRYQFPCDLLARFEEDQISRLYGTGGKLLEAVKRLMGNLKKLRHLELTDLLLDGTEAKTLLDDVATEQCLILRTLSLVNMTKSTCTIIHPGVFINLKVLEMSPQNLSEELVSLLADSGLPTLHLRQTEHSPPSPPPVSPKTWRQATSRNPHLRVHLSLTSLRVEREIVWQEKAPVASILYDCPFSKLEGGLLNRTLEWYRDTLQLFGHVGIPKFNMPKSFVDRSDPFLLMMVKECPRLNTLILRERVSTCTLLLIAEAGRSRLKDLYVRRNAVIKRCDWPISPDWDYDYQQWLKKCSQSYEETESAISDIFGRSWTMLSDKEFVKLWPKMF</sequence>
<feature type="region of interest" description="Disordered" evidence="1">
    <location>
        <begin position="234"/>
        <end position="254"/>
    </location>
</feature>
<dbReference type="InterPro" id="IPR032675">
    <property type="entry name" value="LRR_dom_sf"/>
</dbReference>
<dbReference type="OrthoDB" id="9974792at2759"/>
<dbReference type="SUPFAM" id="SSF81383">
    <property type="entry name" value="F-box domain"/>
    <property type="match status" value="1"/>
</dbReference>
<dbReference type="AlphaFoldDB" id="A0A9P0HQR1"/>
<name>A0A9P0HQR1_NEZVI</name>
<evidence type="ECO:0008006" key="4">
    <source>
        <dbReference type="Google" id="ProtNLM"/>
    </source>
</evidence>
<dbReference type="Proteomes" id="UP001152798">
    <property type="component" value="Chromosome 6"/>
</dbReference>
<dbReference type="Gene3D" id="3.80.10.10">
    <property type="entry name" value="Ribonuclease Inhibitor"/>
    <property type="match status" value="1"/>
</dbReference>
<proteinExistence type="predicted"/>